<gene>
    <name evidence="1" type="ORF">Sya03_60530</name>
</gene>
<keyword evidence="2" id="KW-1185">Reference proteome</keyword>
<reference evidence="1" key="1">
    <citation type="submission" date="2021-01" db="EMBL/GenBank/DDBJ databases">
        <title>Whole genome shotgun sequence of Spirilliplanes yamanashiensis NBRC 15828.</title>
        <authorList>
            <person name="Komaki H."/>
            <person name="Tamura T."/>
        </authorList>
    </citation>
    <scope>NUCLEOTIDE SEQUENCE</scope>
    <source>
        <strain evidence="1">NBRC 15828</strain>
    </source>
</reference>
<proteinExistence type="predicted"/>
<sequence length="88" mass="9869">MWWVILFVVLVLTQAWFHRWARRRAARPAGRTPRVDPCLGPIIAPPQSTEGRLARGLIDGAVTPGHYRRAMARLAAQDGGVTMPRWPS</sequence>
<dbReference type="AlphaFoldDB" id="A0A8J4DM58"/>
<evidence type="ECO:0000313" key="1">
    <source>
        <dbReference type="EMBL" id="GIJ06701.1"/>
    </source>
</evidence>
<accession>A0A8J4DM58</accession>
<dbReference type="EMBL" id="BOOY01000044">
    <property type="protein sequence ID" value="GIJ06701.1"/>
    <property type="molecule type" value="Genomic_DNA"/>
</dbReference>
<comment type="caution">
    <text evidence="1">The sequence shown here is derived from an EMBL/GenBank/DDBJ whole genome shotgun (WGS) entry which is preliminary data.</text>
</comment>
<evidence type="ECO:0000313" key="2">
    <source>
        <dbReference type="Proteomes" id="UP000652013"/>
    </source>
</evidence>
<dbReference type="RefSeq" id="WP_203941866.1">
    <property type="nucleotide sequence ID" value="NZ_BAAAGJ010000021.1"/>
</dbReference>
<protein>
    <submittedName>
        <fullName evidence="1">Uncharacterized protein</fullName>
    </submittedName>
</protein>
<dbReference type="Proteomes" id="UP000652013">
    <property type="component" value="Unassembled WGS sequence"/>
</dbReference>
<name>A0A8J4DM58_9ACTN</name>
<organism evidence="1 2">
    <name type="scientific">Spirilliplanes yamanashiensis</name>
    <dbReference type="NCBI Taxonomy" id="42233"/>
    <lineage>
        <taxon>Bacteria</taxon>
        <taxon>Bacillati</taxon>
        <taxon>Actinomycetota</taxon>
        <taxon>Actinomycetes</taxon>
        <taxon>Micromonosporales</taxon>
        <taxon>Micromonosporaceae</taxon>
        <taxon>Spirilliplanes</taxon>
    </lineage>
</organism>